<dbReference type="PROSITE" id="PS50110">
    <property type="entry name" value="RESPONSE_REGULATORY"/>
    <property type="match status" value="1"/>
</dbReference>
<gene>
    <name evidence="4" type="ORF">JOC58_001807</name>
</gene>
<dbReference type="Gene3D" id="2.20.25.10">
    <property type="match status" value="1"/>
</dbReference>
<dbReference type="SMART" id="SM00448">
    <property type="entry name" value="REC"/>
    <property type="match status" value="1"/>
</dbReference>
<dbReference type="Pfam" id="PF04397">
    <property type="entry name" value="LytTR"/>
    <property type="match status" value="1"/>
</dbReference>
<sequence length="242" mass="27835">MLTAFIVDDEPLARDELVYLLKRSKMVEVIGEAEALEQAHEEIVRLQPELVFLDIELAEHSGLELARQLLDLPKPPAVIFATAFDEYALQAFDLNAIDYVLKPFDERRIRQALDKLVRLKREPAIPAPTLPRPQLKKLAVSIEDRILMLDLEQMIALSSEEGKVVISTAQGRFTLNEPLAHMERRLEDGRFMRVHRNYIVNLSGITEIQPWFNSTYLLVMSDDSRIPVSRSYVKQLREQLGF</sequence>
<proteinExistence type="predicted"/>
<reference evidence="4 5" key="1">
    <citation type="submission" date="2023-07" db="EMBL/GenBank/DDBJ databases">
        <title>Genomic Encyclopedia of Type Strains, Phase IV (KMG-IV): sequencing the most valuable type-strain genomes for metagenomic binning, comparative biology and taxonomic classification.</title>
        <authorList>
            <person name="Goeker M."/>
        </authorList>
    </citation>
    <scope>NUCLEOTIDE SEQUENCE [LARGE SCALE GENOMIC DNA]</scope>
    <source>
        <strain evidence="4 5">DSM 22170</strain>
    </source>
</reference>
<comment type="caution">
    <text evidence="4">The sequence shown here is derived from an EMBL/GenBank/DDBJ whole genome shotgun (WGS) entry which is preliminary data.</text>
</comment>
<dbReference type="Gene3D" id="2.40.50.40">
    <property type="match status" value="1"/>
</dbReference>
<evidence type="ECO:0000313" key="5">
    <source>
        <dbReference type="Proteomes" id="UP001185028"/>
    </source>
</evidence>
<evidence type="ECO:0000259" key="2">
    <source>
        <dbReference type="PROSITE" id="PS50110"/>
    </source>
</evidence>
<feature type="domain" description="Response regulatory" evidence="2">
    <location>
        <begin position="3"/>
        <end position="117"/>
    </location>
</feature>
<feature type="domain" description="HTH LytTR-type" evidence="3">
    <location>
        <begin position="138"/>
        <end position="242"/>
    </location>
</feature>
<evidence type="ECO:0000313" key="4">
    <source>
        <dbReference type="EMBL" id="MDR6243914.1"/>
    </source>
</evidence>
<organism evidence="4 5">
    <name type="scientific">Paenibacillus hunanensis</name>
    <dbReference type="NCBI Taxonomy" id="539262"/>
    <lineage>
        <taxon>Bacteria</taxon>
        <taxon>Bacillati</taxon>
        <taxon>Bacillota</taxon>
        <taxon>Bacilli</taxon>
        <taxon>Bacillales</taxon>
        <taxon>Paenibacillaceae</taxon>
        <taxon>Paenibacillus</taxon>
    </lineage>
</organism>
<feature type="modified residue" description="4-aspartylphosphate" evidence="1">
    <location>
        <position position="54"/>
    </location>
</feature>
<evidence type="ECO:0000256" key="1">
    <source>
        <dbReference type="PROSITE-ProRule" id="PRU00169"/>
    </source>
</evidence>
<dbReference type="PANTHER" id="PTHR37299:SF1">
    <property type="entry name" value="STAGE 0 SPORULATION PROTEIN A HOMOLOG"/>
    <property type="match status" value="1"/>
</dbReference>
<dbReference type="PANTHER" id="PTHR37299">
    <property type="entry name" value="TRANSCRIPTIONAL REGULATOR-RELATED"/>
    <property type="match status" value="1"/>
</dbReference>
<evidence type="ECO:0000259" key="3">
    <source>
        <dbReference type="PROSITE" id="PS50930"/>
    </source>
</evidence>
<name>A0ABU1IXC7_9BACL</name>
<accession>A0ABU1IXC7</accession>
<dbReference type="Gene3D" id="3.40.50.2300">
    <property type="match status" value="1"/>
</dbReference>
<dbReference type="SUPFAM" id="SSF52172">
    <property type="entry name" value="CheY-like"/>
    <property type="match status" value="1"/>
</dbReference>
<dbReference type="SMART" id="SM00850">
    <property type="entry name" value="LytTR"/>
    <property type="match status" value="1"/>
</dbReference>
<dbReference type="InterPro" id="IPR011006">
    <property type="entry name" value="CheY-like_superfamily"/>
</dbReference>
<dbReference type="PROSITE" id="PS50930">
    <property type="entry name" value="HTH_LYTTR"/>
    <property type="match status" value="1"/>
</dbReference>
<protein>
    <submittedName>
        <fullName evidence="4">Two-component system response regulator LytT</fullName>
    </submittedName>
</protein>
<dbReference type="InterPro" id="IPR001789">
    <property type="entry name" value="Sig_transdc_resp-reg_receiver"/>
</dbReference>
<dbReference type="InterPro" id="IPR007492">
    <property type="entry name" value="LytTR_DNA-bd_dom"/>
</dbReference>
<dbReference type="InterPro" id="IPR046947">
    <property type="entry name" value="LytR-like"/>
</dbReference>
<dbReference type="RefSeq" id="WP_188775940.1">
    <property type="nucleotide sequence ID" value="NZ_BMMB01000005.1"/>
</dbReference>
<dbReference type="Proteomes" id="UP001185028">
    <property type="component" value="Unassembled WGS sequence"/>
</dbReference>
<keyword evidence="5" id="KW-1185">Reference proteome</keyword>
<dbReference type="EMBL" id="JAVDQH010000006">
    <property type="protein sequence ID" value="MDR6243914.1"/>
    <property type="molecule type" value="Genomic_DNA"/>
</dbReference>
<dbReference type="Pfam" id="PF00072">
    <property type="entry name" value="Response_reg"/>
    <property type="match status" value="1"/>
</dbReference>
<keyword evidence="1" id="KW-0597">Phosphoprotein</keyword>